<reference evidence="1" key="1">
    <citation type="submission" date="2021-06" db="EMBL/GenBank/DDBJ databases">
        <title>Parelaphostrongylus tenuis whole genome reference sequence.</title>
        <authorList>
            <person name="Garwood T.J."/>
            <person name="Larsen P.A."/>
            <person name="Fountain-Jones N.M."/>
            <person name="Garbe J.R."/>
            <person name="Macchietto M.G."/>
            <person name="Kania S.A."/>
            <person name="Gerhold R.W."/>
            <person name="Richards J.E."/>
            <person name="Wolf T.M."/>
        </authorList>
    </citation>
    <scope>NUCLEOTIDE SEQUENCE</scope>
    <source>
        <strain evidence="1">MNPRO001-30</strain>
        <tissue evidence="1">Meninges</tissue>
    </source>
</reference>
<evidence type="ECO:0000313" key="1">
    <source>
        <dbReference type="EMBL" id="KAJ1356134.1"/>
    </source>
</evidence>
<protein>
    <submittedName>
        <fullName evidence="1">Uncharacterized protein</fullName>
    </submittedName>
</protein>
<organism evidence="1 2">
    <name type="scientific">Parelaphostrongylus tenuis</name>
    <name type="common">Meningeal worm</name>
    <dbReference type="NCBI Taxonomy" id="148309"/>
    <lineage>
        <taxon>Eukaryota</taxon>
        <taxon>Metazoa</taxon>
        <taxon>Ecdysozoa</taxon>
        <taxon>Nematoda</taxon>
        <taxon>Chromadorea</taxon>
        <taxon>Rhabditida</taxon>
        <taxon>Rhabditina</taxon>
        <taxon>Rhabditomorpha</taxon>
        <taxon>Strongyloidea</taxon>
        <taxon>Metastrongylidae</taxon>
        <taxon>Parelaphostrongylus</taxon>
    </lineage>
</organism>
<comment type="caution">
    <text evidence="1">The sequence shown here is derived from an EMBL/GenBank/DDBJ whole genome shotgun (WGS) entry which is preliminary data.</text>
</comment>
<name>A0AAD5MYL6_PARTN</name>
<gene>
    <name evidence="1" type="ORF">KIN20_013787</name>
</gene>
<keyword evidence="2" id="KW-1185">Reference proteome</keyword>
<evidence type="ECO:0000313" key="2">
    <source>
        <dbReference type="Proteomes" id="UP001196413"/>
    </source>
</evidence>
<proteinExistence type="predicted"/>
<sequence>MTLNAGKSVQYCNAFIAKIGETLANACASNDFKSFFCKIQYDKIPPENEKFQLPCWIFNYLGLETTNCVKECDQHANIMPIVVEKAKDQQLMLMEPARISACARQVKQSIHK</sequence>
<accession>A0AAD5MYL6</accession>
<dbReference type="EMBL" id="JAHQIW010002698">
    <property type="protein sequence ID" value="KAJ1356134.1"/>
    <property type="molecule type" value="Genomic_DNA"/>
</dbReference>
<dbReference type="Proteomes" id="UP001196413">
    <property type="component" value="Unassembled WGS sequence"/>
</dbReference>
<dbReference type="AlphaFoldDB" id="A0AAD5MYL6"/>